<proteinExistence type="predicted"/>
<keyword evidence="1" id="KW-0732">Signal</keyword>
<dbReference type="EMBL" id="NEVS01000004">
    <property type="protein sequence ID" value="OZI60128.1"/>
    <property type="molecule type" value="Genomic_DNA"/>
</dbReference>
<accession>A0A261UDX1</accession>
<sequence length="144" mass="15156">MKPTILRTTIACAAMSAALLGVAAGARAADASTAASVLNTCETAIGNQPRTAMQGCLKTRLKTAQQTMRAAYAQVESGLKKIDSAATPEALRTLKHSQDSFNSFMHKECRRQGAAMLGGSGAGDMELACQVALAQWRTAQLRQQ</sequence>
<name>A0A261UDX1_9BORD</name>
<comment type="caution">
    <text evidence="3">The sequence shown here is derived from an EMBL/GenBank/DDBJ whole genome shotgun (WGS) entry which is preliminary data.</text>
</comment>
<dbReference type="Proteomes" id="UP000215767">
    <property type="component" value="Unassembled WGS sequence"/>
</dbReference>
<gene>
    <name evidence="3" type="ORF">CAL28_11725</name>
</gene>
<organism evidence="3 4">
    <name type="scientific">Bordetella genomosp. 11</name>
    <dbReference type="NCBI Taxonomy" id="1416808"/>
    <lineage>
        <taxon>Bacteria</taxon>
        <taxon>Pseudomonadati</taxon>
        <taxon>Pseudomonadota</taxon>
        <taxon>Betaproteobacteria</taxon>
        <taxon>Burkholderiales</taxon>
        <taxon>Alcaligenaceae</taxon>
        <taxon>Bordetella</taxon>
    </lineage>
</organism>
<evidence type="ECO:0000313" key="4">
    <source>
        <dbReference type="Proteomes" id="UP000215767"/>
    </source>
</evidence>
<dbReference type="InterPro" id="IPR009739">
    <property type="entry name" value="LprI-like_N"/>
</dbReference>
<evidence type="ECO:0000256" key="1">
    <source>
        <dbReference type="SAM" id="SignalP"/>
    </source>
</evidence>
<feature type="domain" description="Lysozyme inhibitor LprI-like N-terminal" evidence="2">
    <location>
        <begin position="46"/>
        <end position="141"/>
    </location>
</feature>
<dbReference type="AlphaFoldDB" id="A0A261UDX1"/>
<dbReference type="NCBIfam" id="NF041434">
    <property type="entry name" value="UmoC"/>
    <property type="match status" value="1"/>
</dbReference>
<feature type="chain" id="PRO_5012311554" description="Lysozyme inhibitor LprI-like N-terminal domain-containing protein" evidence="1">
    <location>
        <begin position="29"/>
        <end position="144"/>
    </location>
</feature>
<dbReference type="RefSeq" id="WP_094841545.1">
    <property type="nucleotide sequence ID" value="NZ_NEVS01000004.1"/>
</dbReference>
<dbReference type="Pfam" id="PF07007">
    <property type="entry name" value="LprI"/>
    <property type="match status" value="1"/>
</dbReference>
<dbReference type="OrthoDB" id="7340239at2"/>
<evidence type="ECO:0000313" key="3">
    <source>
        <dbReference type="EMBL" id="OZI60128.1"/>
    </source>
</evidence>
<feature type="signal peptide" evidence="1">
    <location>
        <begin position="1"/>
        <end position="28"/>
    </location>
</feature>
<evidence type="ECO:0000259" key="2">
    <source>
        <dbReference type="Pfam" id="PF07007"/>
    </source>
</evidence>
<reference evidence="4" key="1">
    <citation type="submission" date="2017-05" db="EMBL/GenBank/DDBJ databases">
        <title>Complete and WGS of Bordetella genogroups.</title>
        <authorList>
            <person name="Spilker T."/>
            <person name="Lipuma J."/>
        </authorList>
    </citation>
    <scope>NUCLEOTIDE SEQUENCE [LARGE SCALE GENOMIC DNA]</scope>
    <source>
        <strain evidence="4">AU8856</strain>
    </source>
</reference>
<keyword evidence="4" id="KW-1185">Reference proteome</keyword>
<dbReference type="Gene3D" id="1.20.1270.180">
    <property type="match status" value="1"/>
</dbReference>
<protein>
    <recommendedName>
        <fullName evidence="2">Lysozyme inhibitor LprI-like N-terminal domain-containing protein</fullName>
    </recommendedName>
</protein>